<evidence type="ECO:0000256" key="1">
    <source>
        <dbReference type="ARBA" id="ARBA00001946"/>
    </source>
</evidence>
<dbReference type="PANTHER" id="PTHR12629:SF0">
    <property type="entry name" value="DIPHOSPHOINOSITOL-POLYPHOSPHATE DIPHOSPHATASE"/>
    <property type="match status" value="1"/>
</dbReference>
<comment type="caution">
    <text evidence="12">The sequence shown here is derived from an EMBL/GenBank/DDBJ whole genome shotgun (WGS) entry which is preliminary data.</text>
</comment>
<keyword evidence="13" id="KW-1185">Reference proteome</keyword>
<dbReference type="InterPro" id="IPR020084">
    <property type="entry name" value="NUDIX_hydrolase_CS"/>
</dbReference>
<keyword evidence="8" id="KW-0460">Magnesium</keyword>
<evidence type="ECO:0000256" key="6">
    <source>
        <dbReference type="ARBA" id="ARBA00022723"/>
    </source>
</evidence>
<evidence type="ECO:0000256" key="7">
    <source>
        <dbReference type="ARBA" id="ARBA00022801"/>
    </source>
</evidence>
<dbReference type="GO" id="GO:0046872">
    <property type="term" value="F:metal ion binding"/>
    <property type="evidence" value="ECO:0007669"/>
    <property type="project" value="UniProtKB-KW"/>
</dbReference>
<dbReference type="InterPro" id="IPR000086">
    <property type="entry name" value="NUDIX_hydrolase_dom"/>
</dbReference>
<evidence type="ECO:0000259" key="11">
    <source>
        <dbReference type="PROSITE" id="PS51462"/>
    </source>
</evidence>
<comment type="catalytic activity">
    <reaction evidence="9">
        <text>diphospho-myo-inositol polyphosphate + H2O = myo-inositol polyphosphate + phosphate.</text>
        <dbReference type="EC" id="3.6.1.52"/>
    </reaction>
</comment>
<dbReference type="GO" id="GO:0008486">
    <property type="term" value="F:diphosphoinositol-polyphosphate diphosphatase activity"/>
    <property type="evidence" value="ECO:0007669"/>
    <property type="project" value="UniProtKB-EC"/>
</dbReference>
<dbReference type="CDD" id="cd04666">
    <property type="entry name" value="NUDIX_DIPP2_like_Nudt4"/>
    <property type="match status" value="1"/>
</dbReference>
<dbReference type="GO" id="GO:0034432">
    <property type="term" value="F:bis(5'-adenosyl)-pentaphosphatase activity"/>
    <property type="evidence" value="ECO:0007669"/>
    <property type="project" value="TreeGrafter"/>
</dbReference>
<dbReference type="PANTHER" id="PTHR12629">
    <property type="entry name" value="DIPHOSPHOINOSITOL POLYPHOSPHATE PHOSPHOHYDROLASE"/>
    <property type="match status" value="1"/>
</dbReference>
<dbReference type="FunFam" id="3.90.79.10:FF:000002">
    <property type="entry name" value="diphosphoinositol polyphosphate phosphohydrolase 1"/>
    <property type="match status" value="1"/>
</dbReference>
<dbReference type="PROSITE" id="PS51462">
    <property type="entry name" value="NUDIX"/>
    <property type="match status" value="1"/>
</dbReference>
<organism evidence="12 13">
    <name type="scientific">Mesorhabditis spiculigera</name>
    <dbReference type="NCBI Taxonomy" id="96644"/>
    <lineage>
        <taxon>Eukaryota</taxon>
        <taxon>Metazoa</taxon>
        <taxon>Ecdysozoa</taxon>
        <taxon>Nematoda</taxon>
        <taxon>Chromadorea</taxon>
        <taxon>Rhabditida</taxon>
        <taxon>Rhabditina</taxon>
        <taxon>Rhabditomorpha</taxon>
        <taxon>Rhabditoidea</taxon>
        <taxon>Rhabditidae</taxon>
        <taxon>Mesorhabditinae</taxon>
        <taxon>Mesorhabditis</taxon>
    </lineage>
</organism>
<dbReference type="EMBL" id="CATQJA010002653">
    <property type="protein sequence ID" value="CAJ0578057.1"/>
    <property type="molecule type" value="Genomic_DNA"/>
</dbReference>
<feature type="domain" description="Nudix hydrolase" evidence="11">
    <location>
        <begin position="45"/>
        <end position="170"/>
    </location>
</feature>
<evidence type="ECO:0000256" key="9">
    <source>
        <dbReference type="ARBA" id="ARBA00033994"/>
    </source>
</evidence>
<dbReference type="GO" id="GO:0005737">
    <property type="term" value="C:cytoplasm"/>
    <property type="evidence" value="ECO:0007669"/>
    <property type="project" value="UniProtKB-SubCell"/>
</dbReference>
<dbReference type="GO" id="GO:1901911">
    <property type="term" value="P:adenosine 5'-(hexahydrogen pentaphosphate) catabolic process"/>
    <property type="evidence" value="ECO:0007669"/>
    <property type="project" value="TreeGrafter"/>
</dbReference>
<protein>
    <recommendedName>
        <fullName evidence="4">diphosphoinositol-polyphosphate diphosphatase</fullName>
        <ecNumber evidence="4">3.6.1.52</ecNumber>
    </recommendedName>
</protein>
<keyword evidence="5" id="KW-0963">Cytoplasm</keyword>
<dbReference type="GO" id="GO:0034431">
    <property type="term" value="F:bis(5'-adenosyl)-hexaphosphatase activity"/>
    <property type="evidence" value="ECO:0007669"/>
    <property type="project" value="TreeGrafter"/>
</dbReference>
<gene>
    <name evidence="12" type="ORF">MSPICULIGERA_LOCUS16321</name>
</gene>
<evidence type="ECO:0000256" key="4">
    <source>
        <dbReference type="ARBA" id="ARBA00012527"/>
    </source>
</evidence>
<evidence type="ECO:0000256" key="8">
    <source>
        <dbReference type="ARBA" id="ARBA00022842"/>
    </source>
</evidence>
<dbReference type="InterPro" id="IPR020476">
    <property type="entry name" value="Nudix_hydrolase"/>
</dbReference>
<proteinExistence type="inferred from homology"/>
<dbReference type="AlphaFoldDB" id="A0AA36G3Z3"/>
<sequence>MVENQSAMCVRLCSPTTACAGEQLPENRWKESKKNGERVRDEQGFRMRAAGVCLRHGPAETQVLLVSGGKDGTQWVVPGGGIERDELPEQAASRELEEEAGVVAQTNGLIGVFQDDNRKHRTTVFRMRVTEELPVWEDGQRGRRREWMSLKDGLEVVKASQKQILQAVMHQ</sequence>
<dbReference type="InterPro" id="IPR047198">
    <property type="entry name" value="DDP-like_NUDIX"/>
</dbReference>
<evidence type="ECO:0000256" key="5">
    <source>
        <dbReference type="ARBA" id="ARBA00022490"/>
    </source>
</evidence>
<evidence type="ECO:0000313" key="13">
    <source>
        <dbReference type="Proteomes" id="UP001177023"/>
    </source>
</evidence>
<dbReference type="InterPro" id="IPR015797">
    <property type="entry name" value="NUDIX_hydrolase-like_dom_sf"/>
</dbReference>
<dbReference type="Pfam" id="PF00293">
    <property type="entry name" value="NUDIX"/>
    <property type="match status" value="1"/>
</dbReference>
<evidence type="ECO:0000256" key="10">
    <source>
        <dbReference type="RuleBase" id="RU003476"/>
    </source>
</evidence>
<dbReference type="EC" id="3.6.1.52" evidence="4"/>
<comment type="subcellular location">
    <subcellularLocation>
        <location evidence="2">Cytoplasm</location>
    </subcellularLocation>
</comment>
<dbReference type="GO" id="GO:0000298">
    <property type="term" value="F:endopolyphosphatase activity"/>
    <property type="evidence" value="ECO:0007669"/>
    <property type="project" value="TreeGrafter"/>
</dbReference>
<keyword evidence="6" id="KW-0479">Metal-binding</keyword>
<dbReference type="PROSITE" id="PS00893">
    <property type="entry name" value="NUDIX_BOX"/>
    <property type="match status" value="1"/>
</dbReference>
<accession>A0AA36G3Z3</accession>
<reference evidence="12" key="1">
    <citation type="submission" date="2023-06" db="EMBL/GenBank/DDBJ databases">
        <authorList>
            <person name="Delattre M."/>
        </authorList>
    </citation>
    <scope>NUCLEOTIDE SEQUENCE</scope>
    <source>
        <strain evidence="12">AF72</strain>
    </source>
</reference>
<dbReference type="SUPFAM" id="SSF55811">
    <property type="entry name" value="Nudix"/>
    <property type="match status" value="1"/>
</dbReference>
<feature type="non-terminal residue" evidence="12">
    <location>
        <position position="1"/>
    </location>
</feature>
<keyword evidence="7 10" id="KW-0378">Hydrolase</keyword>
<dbReference type="GO" id="GO:1901909">
    <property type="term" value="P:diadenosine hexaphosphate catabolic process"/>
    <property type="evidence" value="ECO:0007669"/>
    <property type="project" value="TreeGrafter"/>
</dbReference>
<evidence type="ECO:0000256" key="2">
    <source>
        <dbReference type="ARBA" id="ARBA00004496"/>
    </source>
</evidence>
<evidence type="ECO:0000256" key="3">
    <source>
        <dbReference type="ARBA" id="ARBA00008266"/>
    </source>
</evidence>
<dbReference type="GO" id="GO:1901907">
    <property type="term" value="P:diadenosine pentaphosphate catabolic process"/>
    <property type="evidence" value="ECO:0007669"/>
    <property type="project" value="TreeGrafter"/>
</dbReference>
<name>A0AA36G3Z3_9BILA</name>
<dbReference type="Gene3D" id="3.90.79.10">
    <property type="entry name" value="Nucleoside Triphosphate Pyrophosphohydrolase"/>
    <property type="match status" value="1"/>
</dbReference>
<comment type="cofactor">
    <cofactor evidence="1">
        <name>Mg(2+)</name>
        <dbReference type="ChEBI" id="CHEBI:18420"/>
    </cofactor>
</comment>
<dbReference type="GO" id="GO:0071543">
    <property type="term" value="P:diphosphoinositol polyphosphate metabolic process"/>
    <property type="evidence" value="ECO:0007669"/>
    <property type="project" value="TreeGrafter"/>
</dbReference>
<dbReference type="GO" id="GO:0005634">
    <property type="term" value="C:nucleus"/>
    <property type="evidence" value="ECO:0007669"/>
    <property type="project" value="TreeGrafter"/>
</dbReference>
<evidence type="ECO:0000313" key="12">
    <source>
        <dbReference type="EMBL" id="CAJ0578057.1"/>
    </source>
</evidence>
<comment type="similarity">
    <text evidence="3">Belongs to the Nudix hydrolase family. DIPP subfamily.</text>
</comment>
<dbReference type="PRINTS" id="PR00502">
    <property type="entry name" value="NUDIXFAMILY"/>
</dbReference>
<dbReference type="Proteomes" id="UP001177023">
    <property type="component" value="Unassembled WGS sequence"/>
</dbReference>